<evidence type="ECO:0000256" key="1">
    <source>
        <dbReference type="ARBA" id="ARBA00001946"/>
    </source>
</evidence>
<keyword evidence="13" id="KW-0234">DNA repair</keyword>
<dbReference type="InterPro" id="IPR032284">
    <property type="entry name" value="RecQ_Zn-bd"/>
</dbReference>
<dbReference type="PROSITE" id="PS51192">
    <property type="entry name" value="HELICASE_ATP_BIND_1"/>
    <property type="match status" value="1"/>
</dbReference>
<dbReference type="Pfam" id="PF09382">
    <property type="entry name" value="RQC"/>
    <property type="match status" value="1"/>
</dbReference>
<evidence type="ECO:0000256" key="8">
    <source>
        <dbReference type="ARBA" id="ARBA00022806"/>
    </source>
</evidence>
<dbReference type="InterPro" id="IPR048671">
    <property type="entry name" value="RecQ-1-like_HTH"/>
</dbReference>
<evidence type="ECO:0000259" key="18">
    <source>
        <dbReference type="PROSITE" id="PS51192"/>
    </source>
</evidence>
<dbReference type="PROSITE" id="PS50967">
    <property type="entry name" value="HRDC"/>
    <property type="match status" value="1"/>
</dbReference>
<dbReference type="CDD" id="cd18794">
    <property type="entry name" value="SF2_C_RecQ"/>
    <property type="match status" value="1"/>
</dbReference>
<keyword evidence="10" id="KW-0067">ATP-binding</keyword>
<dbReference type="FunFam" id="3.40.50.300:FF:000156">
    <property type="entry name" value="ATP-dependent DNA helicase recQ"/>
    <property type="match status" value="1"/>
</dbReference>
<dbReference type="EC" id="5.6.2.4" evidence="16"/>
<keyword evidence="12" id="KW-0233">DNA recombination</keyword>
<keyword evidence="9" id="KW-0862">Zinc</keyword>
<dbReference type="Gene3D" id="1.10.150.80">
    <property type="entry name" value="HRDC domain"/>
    <property type="match status" value="1"/>
</dbReference>
<dbReference type="EMBL" id="NKXO01000015">
    <property type="protein sequence ID" value="PKQ69826.1"/>
    <property type="molecule type" value="Genomic_DNA"/>
</dbReference>
<comment type="cofactor">
    <cofactor evidence="2">
        <name>Zn(2+)</name>
        <dbReference type="ChEBI" id="CHEBI:29105"/>
    </cofactor>
</comment>
<dbReference type="RefSeq" id="WP_101358424.1">
    <property type="nucleotide sequence ID" value="NZ_NKXO01000015.1"/>
</dbReference>
<keyword evidence="4" id="KW-0479">Metal-binding</keyword>
<dbReference type="Gene3D" id="1.10.10.10">
    <property type="entry name" value="Winged helix-like DNA-binding domain superfamily/Winged helix DNA-binding domain"/>
    <property type="match status" value="1"/>
</dbReference>
<comment type="similarity">
    <text evidence="3">Belongs to the helicase family. RecQ subfamily.</text>
</comment>
<evidence type="ECO:0000313" key="20">
    <source>
        <dbReference type="EMBL" id="PKQ69826.1"/>
    </source>
</evidence>
<dbReference type="PANTHER" id="PTHR13710:SF105">
    <property type="entry name" value="ATP-DEPENDENT DNA HELICASE Q1"/>
    <property type="match status" value="1"/>
</dbReference>
<dbReference type="InterPro" id="IPR036388">
    <property type="entry name" value="WH-like_DNA-bd_sf"/>
</dbReference>
<comment type="caution">
    <text evidence="20">The sequence shown here is derived from an EMBL/GenBank/DDBJ whole genome shotgun (WGS) entry which is preliminary data.</text>
</comment>
<dbReference type="Pfam" id="PF00570">
    <property type="entry name" value="HRDC"/>
    <property type="match status" value="1"/>
</dbReference>
<dbReference type="SMART" id="SM00490">
    <property type="entry name" value="HELICc"/>
    <property type="match status" value="1"/>
</dbReference>
<dbReference type="GO" id="GO:0006310">
    <property type="term" value="P:DNA recombination"/>
    <property type="evidence" value="ECO:0007669"/>
    <property type="project" value="UniProtKB-UniRule"/>
</dbReference>
<dbReference type="Pfam" id="PF00270">
    <property type="entry name" value="DEAD"/>
    <property type="match status" value="1"/>
</dbReference>
<dbReference type="NCBIfam" id="TIGR01389">
    <property type="entry name" value="recQ"/>
    <property type="match status" value="1"/>
</dbReference>
<dbReference type="GO" id="GO:0005524">
    <property type="term" value="F:ATP binding"/>
    <property type="evidence" value="ECO:0007669"/>
    <property type="project" value="UniProtKB-KW"/>
</dbReference>
<proteinExistence type="inferred from homology"/>
<dbReference type="GO" id="GO:0006260">
    <property type="term" value="P:DNA replication"/>
    <property type="evidence" value="ECO:0007669"/>
    <property type="project" value="InterPro"/>
</dbReference>
<accession>A0A2N3IHP7</accession>
<dbReference type="Pfam" id="PF16124">
    <property type="entry name" value="RecQ_Zn_bind"/>
    <property type="match status" value="1"/>
</dbReference>
<evidence type="ECO:0000256" key="2">
    <source>
        <dbReference type="ARBA" id="ARBA00001947"/>
    </source>
</evidence>
<gene>
    <name evidence="20" type="ORF">Rain11_1161</name>
</gene>
<dbReference type="InterPro" id="IPR014001">
    <property type="entry name" value="Helicase_ATP-bd"/>
</dbReference>
<evidence type="ECO:0000256" key="9">
    <source>
        <dbReference type="ARBA" id="ARBA00022833"/>
    </source>
</evidence>
<dbReference type="SMART" id="SM00487">
    <property type="entry name" value="DEXDc"/>
    <property type="match status" value="1"/>
</dbReference>
<keyword evidence="8 20" id="KW-0347">Helicase</keyword>
<organism evidence="20 21">
    <name type="scientific">Raineya orbicola</name>
    <dbReference type="NCBI Taxonomy" id="2016530"/>
    <lineage>
        <taxon>Bacteria</taxon>
        <taxon>Pseudomonadati</taxon>
        <taxon>Bacteroidota</taxon>
        <taxon>Cytophagia</taxon>
        <taxon>Cytophagales</taxon>
        <taxon>Raineyaceae</taxon>
        <taxon>Raineya</taxon>
    </lineage>
</organism>
<evidence type="ECO:0000256" key="14">
    <source>
        <dbReference type="ARBA" id="ARBA00023235"/>
    </source>
</evidence>
<dbReference type="OrthoDB" id="9763310at2"/>
<dbReference type="FunFam" id="1.10.150.80:FF:000002">
    <property type="entry name" value="ATP-dependent DNA helicase RecQ"/>
    <property type="match status" value="1"/>
</dbReference>
<dbReference type="InterPro" id="IPR011545">
    <property type="entry name" value="DEAD/DEAH_box_helicase_dom"/>
</dbReference>
<evidence type="ECO:0000256" key="7">
    <source>
        <dbReference type="ARBA" id="ARBA00022801"/>
    </source>
</evidence>
<dbReference type="InterPro" id="IPR001650">
    <property type="entry name" value="Helicase_C-like"/>
</dbReference>
<keyword evidence="21" id="KW-1185">Reference proteome</keyword>
<dbReference type="SUPFAM" id="SSF52540">
    <property type="entry name" value="P-loop containing nucleoside triphosphate hydrolases"/>
    <property type="match status" value="1"/>
</dbReference>
<dbReference type="InterPro" id="IPR044876">
    <property type="entry name" value="HRDC_dom_sf"/>
</dbReference>
<dbReference type="GO" id="GO:0030894">
    <property type="term" value="C:replisome"/>
    <property type="evidence" value="ECO:0007669"/>
    <property type="project" value="TreeGrafter"/>
</dbReference>
<dbReference type="GO" id="GO:0016787">
    <property type="term" value="F:hydrolase activity"/>
    <property type="evidence" value="ECO:0007669"/>
    <property type="project" value="UniProtKB-KW"/>
</dbReference>
<dbReference type="GO" id="GO:0043590">
    <property type="term" value="C:bacterial nucleoid"/>
    <property type="evidence" value="ECO:0007669"/>
    <property type="project" value="TreeGrafter"/>
</dbReference>
<evidence type="ECO:0000256" key="15">
    <source>
        <dbReference type="ARBA" id="ARBA00034617"/>
    </source>
</evidence>
<dbReference type="GO" id="GO:0043138">
    <property type="term" value="F:3'-5' DNA helicase activity"/>
    <property type="evidence" value="ECO:0007669"/>
    <property type="project" value="UniProtKB-EC"/>
</dbReference>
<comment type="catalytic activity">
    <reaction evidence="15">
        <text>Couples ATP hydrolysis with the unwinding of duplex DNA by translocating in the 3'-5' direction.</text>
        <dbReference type="EC" id="5.6.2.4"/>
    </reaction>
</comment>
<dbReference type="SMART" id="SM00341">
    <property type="entry name" value="HRDC"/>
    <property type="match status" value="1"/>
</dbReference>
<evidence type="ECO:0000259" key="17">
    <source>
        <dbReference type="PROSITE" id="PS50967"/>
    </source>
</evidence>
<dbReference type="SUPFAM" id="SSF46785">
    <property type="entry name" value="Winged helix' DNA-binding domain"/>
    <property type="match status" value="1"/>
</dbReference>
<evidence type="ECO:0000256" key="16">
    <source>
        <dbReference type="NCBIfam" id="TIGR01389"/>
    </source>
</evidence>
<keyword evidence="5" id="KW-0547">Nucleotide-binding</keyword>
<protein>
    <recommendedName>
        <fullName evidence="16">DNA helicase RecQ</fullName>
        <ecNumber evidence="16">5.6.2.4</ecNumber>
    </recommendedName>
</protein>
<dbReference type="CDD" id="cd17920">
    <property type="entry name" value="DEXHc_RecQ"/>
    <property type="match status" value="1"/>
</dbReference>
<keyword evidence="7" id="KW-0378">Hydrolase</keyword>
<evidence type="ECO:0000256" key="12">
    <source>
        <dbReference type="ARBA" id="ARBA00023172"/>
    </source>
</evidence>
<keyword evidence="11" id="KW-0238">DNA-binding</keyword>
<evidence type="ECO:0000256" key="13">
    <source>
        <dbReference type="ARBA" id="ARBA00023204"/>
    </source>
</evidence>
<name>A0A2N3IHP7_9BACT</name>
<feature type="domain" description="Helicase C-terminal" evidence="19">
    <location>
        <begin position="220"/>
        <end position="375"/>
    </location>
</feature>
<sequence>MQNAQEMNLKEKLKEVFGYSQFRGTQEPIIKNLMAGNHTFVIMPTGAGKSLCYQLPAVIMDGTAIIISPLIALMKNQTDQLTAFGIDARFLNSTLSKSEMTKVKKDVLSGKVKMLYVAPESLTKEDNLEFLKKAKLSFVAIDEAHCISEWGHDFRPEYRKIRGIVDNLNKNLPIIALTATATPKVQQDIQKNLQMEDAKVFISSFHRPNLFYEVKPKRDPKKQLIRFVKQHKGESGIIYCLSRKTVEEIAELLTVNDVKALPYHAGLEAEVRMKNQDAFLNEDVDVIVATIAFGMGIDKPDVRFVVHYDAPKSLEGYYQETGRAGRDGLQGHCLMLFDKEDIYKLEKFNKDKSVTERDNARHLLQEIAEYAECSVCRVKQLLHYFGEEFKPNNCGQCDNCSHPHKKYEAEEQVLLALKAIKQTEERFGAKHIADVLMGVSNEYVKSYQHDKLEVFGKGQDFPDTNWLSLLRHILIFDYVKKDIDNFGVLKITPKGEKFLKNSHAITLTKDYDFSNPEEGEETEQETVPQTSGKAYDEVLFDLLKNLRKRIAKEKNLPPYVIFQDPSLEEMATTYPTTEEELAKVNGVGMGKVQKFGKPFLEAIVKYVEENEIETASDVVVKSTVNKSKTKIFIIQQIDRKVDLEEIAEAKDLTFEELLNEIEHICDSGTKLNLDYYINQVIEKERQQELYDYFMNSEIDDIQAAIRDLADDDFTEEEIRLMRIKFISEVGN</sequence>
<dbReference type="FunFam" id="3.40.50.300:FF:001051">
    <property type="entry name" value="ATP-dependent DNA helicase RecQ"/>
    <property type="match status" value="1"/>
</dbReference>
<dbReference type="InterPro" id="IPR018982">
    <property type="entry name" value="RQC_domain"/>
</dbReference>
<dbReference type="PANTHER" id="PTHR13710">
    <property type="entry name" value="DNA HELICASE RECQ FAMILY MEMBER"/>
    <property type="match status" value="1"/>
</dbReference>
<dbReference type="Gene3D" id="3.40.50.300">
    <property type="entry name" value="P-loop containing nucleotide triphosphate hydrolases"/>
    <property type="match status" value="2"/>
</dbReference>
<evidence type="ECO:0000259" key="19">
    <source>
        <dbReference type="PROSITE" id="PS51194"/>
    </source>
</evidence>
<reference evidence="20 21" key="1">
    <citation type="submission" date="2017-06" db="EMBL/GenBank/DDBJ databases">
        <title>Raineya orbicola gen. nov., sp. nov. a slightly thermophilic bacterium of the phylum Bacteroidetes and the description of Raineyaceae fam. nov.</title>
        <authorList>
            <person name="Albuquerque L."/>
            <person name="Polonia A.R.M."/>
            <person name="Barroso C."/>
            <person name="Froufe H.J.C."/>
            <person name="Lage O."/>
            <person name="Lobo-Da-Cunha A."/>
            <person name="Egas C."/>
            <person name="Da Costa M.S."/>
        </authorList>
    </citation>
    <scope>NUCLEOTIDE SEQUENCE [LARGE SCALE GENOMIC DNA]</scope>
    <source>
        <strain evidence="20 21">SPSPC-11</strain>
    </source>
</reference>
<dbReference type="InterPro" id="IPR010997">
    <property type="entry name" value="HRDC-like_sf"/>
</dbReference>
<dbReference type="InterPro" id="IPR004589">
    <property type="entry name" value="DNA_helicase_ATP-dep_RecQ"/>
</dbReference>
<dbReference type="InterPro" id="IPR002121">
    <property type="entry name" value="HRDC_dom"/>
</dbReference>
<evidence type="ECO:0000313" key="21">
    <source>
        <dbReference type="Proteomes" id="UP000233387"/>
    </source>
</evidence>
<evidence type="ECO:0000256" key="6">
    <source>
        <dbReference type="ARBA" id="ARBA00022763"/>
    </source>
</evidence>
<dbReference type="GO" id="GO:0005737">
    <property type="term" value="C:cytoplasm"/>
    <property type="evidence" value="ECO:0007669"/>
    <property type="project" value="TreeGrafter"/>
</dbReference>
<dbReference type="InterPro" id="IPR027417">
    <property type="entry name" value="P-loop_NTPase"/>
</dbReference>
<feature type="domain" description="HRDC" evidence="17">
    <location>
        <begin position="533"/>
        <end position="613"/>
    </location>
</feature>
<keyword evidence="6" id="KW-0227">DNA damage</keyword>
<dbReference type="SUPFAM" id="SSF47819">
    <property type="entry name" value="HRDC-like"/>
    <property type="match status" value="1"/>
</dbReference>
<evidence type="ECO:0000256" key="11">
    <source>
        <dbReference type="ARBA" id="ARBA00023125"/>
    </source>
</evidence>
<evidence type="ECO:0000256" key="3">
    <source>
        <dbReference type="ARBA" id="ARBA00005446"/>
    </source>
</evidence>
<dbReference type="AlphaFoldDB" id="A0A2N3IHP7"/>
<dbReference type="Pfam" id="PF21220">
    <property type="entry name" value="RecQ-1-like_HTH"/>
    <property type="match status" value="1"/>
</dbReference>
<evidence type="ECO:0000256" key="5">
    <source>
        <dbReference type="ARBA" id="ARBA00022741"/>
    </source>
</evidence>
<dbReference type="GO" id="GO:0009378">
    <property type="term" value="F:four-way junction helicase activity"/>
    <property type="evidence" value="ECO:0007669"/>
    <property type="project" value="TreeGrafter"/>
</dbReference>
<evidence type="ECO:0000256" key="10">
    <source>
        <dbReference type="ARBA" id="ARBA00022840"/>
    </source>
</evidence>
<dbReference type="InterPro" id="IPR036390">
    <property type="entry name" value="WH_DNA-bd_sf"/>
</dbReference>
<dbReference type="GO" id="GO:0006281">
    <property type="term" value="P:DNA repair"/>
    <property type="evidence" value="ECO:0007669"/>
    <property type="project" value="UniProtKB-KW"/>
</dbReference>
<dbReference type="GO" id="GO:0009432">
    <property type="term" value="P:SOS response"/>
    <property type="evidence" value="ECO:0007669"/>
    <property type="project" value="UniProtKB-UniRule"/>
</dbReference>
<dbReference type="Proteomes" id="UP000233387">
    <property type="component" value="Unassembled WGS sequence"/>
</dbReference>
<dbReference type="PROSITE" id="PS51194">
    <property type="entry name" value="HELICASE_CTER"/>
    <property type="match status" value="1"/>
</dbReference>
<evidence type="ECO:0000256" key="4">
    <source>
        <dbReference type="ARBA" id="ARBA00022723"/>
    </source>
</evidence>
<dbReference type="NCBIfam" id="TIGR00614">
    <property type="entry name" value="recQ_fam"/>
    <property type="match status" value="1"/>
</dbReference>
<feature type="domain" description="Helicase ATP-binding" evidence="18">
    <location>
        <begin position="30"/>
        <end position="199"/>
    </location>
</feature>
<comment type="cofactor">
    <cofactor evidence="1">
        <name>Mg(2+)</name>
        <dbReference type="ChEBI" id="CHEBI:18420"/>
    </cofactor>
</comment>
<dbReference type="GO" id="GO:0003677">
    <property type="term" value="F:DNA binding"/>
    <property type="evidence" value="ECO:0007669"/>
    <property type="project" value="UniProtKB-KW"/>
</dbReference>
<dbReference type="SMART" id="SM00956">
    <property type="entry name" value="RQC"/>
    <property type="match status" value="1"/>
</dbReference>
<dbReference type="Pfam" id="PF00271">
    <property type="entry name" value="Helicase_C"/>
    <property type="match status" value="1"/>
</dbReference>
<keyword evidence="14" id="KW-0413">Isomerase</keyword>
<dbReference type="InterPro" id="IPR006293">
    <property type="entry name" value="DNA_helicase_ATP-dep_RecQ_bac"/>
</dbReference>
<dbReference type="Gene3D" id="1.10.10.1390">
    <property type="entry name" value="ATP-dependent DNA helicase RecQ"/>
    <property type="match status" value="1"/>
</dbReference>
<dbReference type="GO" id="GO:0046872">
    <property type="term" value="F:metal ion binding"/>
    <property type="evidence" value="ECO:0007669"/>
    <property type="project" value="UniProtKB-KW"/>
</dbReference>